<dbReference type="InterPro" id="IPR042206">
    <property type="entry name" value="CRISPR-assoc_Cas1_C"/>
</dbReference>
<dbReference type="AlphaFoldDB" id="A0A7C2H9M9"/>
<protein>
    <recommendedName>
        <fullName evidence="9">CRISPR-associated endonuclease Cas1</fullName>
        <ecNumber evidence="9">3.1.-.-</ecNumber>
    </recommendedName>
</protein>
<proteinExistence type="inferred from homology"/>
<evidence type="ECO:0000256" key="8">
    <source>
        <dbReference type="ARBA" id="ARBA00023211"/>
    </source>
</evidence>
<dbReference type="EC" id="3.1.-.-" evidence="9"/>
<accession>A0A7C2H9M9</accession>
<dbReference type="CDD" id="cd09722">
    <property type="entry name" value="Cas1_I-B"/>
    <property type="match status" value="1"/>
</dbReference>
<dbReference type="InterPro" id="IPR019858">
    <property type="entry name" value="CRISPR-assoc_Cas1_HMARI/TNEAP"/>
</dbReference>
<dbReference type="InterPro" id="IPR042211">
    <property type="entry name" value="CRISPR-assoc_Cas1_N"/>
</dbReference>
<keyword evidence="5 9" id="KW-0460">Magnesium</keyword>
<evidence type="ECO:0000256" key="3">
    <source>
        <dbReference type="ARBA" id="ARBA00022759"/>
    </source>
</evidence>
<comment type="cofactor">
    <cofactor evidence="9">
        <name>Mg(2+)</name>
        <dbReference type="ChEBI" id="CHEBI:18420"/>
    </cofactor>
    <cofactor evidence="9">
        <name>Mn(2+)</name>
        <dbReference type="ChEBI" id="CHEBI:29035"/>
    </cofactor>
</comment>
<dbReference type="PANTHER" id="PTHR43219">
    <property type="entry name" value="CRISPR-ASSOCIATED ENDONUCLEASE CAS1"/>
    <property type="match status" value="1"/>
</dbReference>
<dbReference type="Pfam" id="PF01867">
    <property type="entry name" value="Cas_Cas1"/>
    <property type="match status" value="1"/>
</dbReference>
<feature type="binding site" evidence="9">
    <location>
        <position position="158"/>
    </location>
    <ligand>
        <name>Mn(2+)</name>
        <dbReference type="ChEBI" id="CHEBI:29035"/>
    </ligand>
</feature>
<evidence type="ECO:0000256" key="9">
    <source>
        <dbReference type="HAMAP-Rule" id="MF_01470"/>
    </source>
</evidence>
<evidence type="ECO:0000313" key="10">
    <source>
        <dbReference type="EMBL" id="HGK23748.1"/>
    </source>
</evidence>
<dbReference type="NCBIfam" id="TIGR03641">
    <property type="entry name" value="cas1_HMARI"/>
    <property type="match status" value="1"/>
</dbReference>
<dbReference type="GO" id="GO:0003677">
    <property type="term" value="F:DNA binding"/>
    <property type="evidence" value="ECO:0007669"/>
    <property type="project" value="UniProtKB-KW"/>
</dbReference>
<dbReference type="GO" id="GO:0046872">
    <property type="term" value="F:metal ion binding"/>
    <property type="evidence" value="ECO:0007669"/>
    <property type="project" value="UniProtKB-UniRule"/>
</dbReference>
<dbReference type="EMBL" id="DTDV01000013">
    <property type="protein sequence ID" value="HGK23748.1"/>
    <property type="molecule type" value="Genomic_DNA"/>
</dbReference>
<dbReference type="OMA" id="IMFETDE"/>
<feature type="binding site" evidence="9">
    <location>
        <position position="239"/>
    </location>
    <ligand>
        <name>Mn(2+)</name>
        <dbReference type="ChEBI" id="CHEBI:29035"/>
    </ligand>
</feature>
<evidence type="ECO:0000256" key="4">
    <source>
        <dbReference type="ARBA" id="ARBA00022801"/>
    </source>
</evidence>
<dbReference type="PANTHER" id="PTHR43219:SF1">
    <property type="entry name" value="CRISPR-ASSOCIATED ENDONUCLEASE CAS1"/>
    <property type="match status" value="1"/>
</dbReference>
<comment type="function">
    <text evidence="9">CRISPR (clustered regularly interspaced short palindromic repeat), is an adaptive immune system that provides protection against mobile genetic elements (viruses, transposable elements and conjugative plasmids). CRISPR clusters contain spacers, sequences complementary to antecedent mobile elements, and target invading nucleic acids. CRISPR clusters are transcribed and processed into CRISPR RNA (crRNA). Acts as a dsDNA endonuclease. Involved in the integration of spacer DNA into the CRISPR cassette.</text>
</comment>
<comment type="similarity">
    <text evidence="9">Belongs to the CRISPR-associated endonuclease Cas1 family.</text>
</comment>
<dbReference type="Gene3D" id="1.20.120.920">
    <property type="entry name" value="CRISPR-associated endonuclease Cas1, C-terminal domain"/>
    <property type="match status" value="1"/>
</dbReference>
<dbReference type="NCBIfam" id="TIGR00287">
    <property type="entry name" value="cas1"/>
    <property type="match status" value="1"/>
</dbReference>
<dbReference type="Gene3D" id="3.100.10.20">
    <property type="entry name" value="CRISPR-associated endonuclease Cas1, N-terminal domain"/>
    <property type="match status" value="1"/>
</dbReference>
<keyword evidence="6 9" id="KW-0051">Antiviral defense</keyword>
<evidence type="ECO:0000256" key="1">
    <source>
        <dbReference type="ARBA" id="ARBA00022722"/>
    </source>
</evidence>
<keyword evidence="8 9" id="KW-0464">Manganese</keyword>
<feature type="binding site" evidence="9">
    <location>
        <position position="224"/>
    </location>
    <ligand>
        <name>Mn(2+)</name>
        <dbReference type="ChEBI" id="CHEBI:29035"/>
    </ligand>
</feature>
<evidence type="ECO:0000256" key="5">
    <source>
        <dbReference type="ARBA" id="ARBA00022842"/>
    </source>
</evidence>
<evidence type="ECO:0000256" key="2">
    <source>
        <dbReference type="ARBA" id="ARBA00022723"/>
    </source>
</evidence>
<evidence type="ECO:0000256" key="7">
    <source>
        <dbReference type="ARBA" id="ARBA00023125"/>
    </source>
</evidence>
<dbReference type="InterPro" id="IPR002729">
    <property type="entry name" value="CRISPR-assoc_Cas1"/>
</dbReference>
<dbReference type="HAMAP" id="MF_01470">
    <property type="entry name" value="Cas1"/>
    <property type="match status" value="1"/>
</dbReference>
<dbReference type="GO" id="GO:0051607">
    <property type="term" value="P:defense response to virus"/>
    <property type="evidence" value="ECO:0007669"/>
    <property type="project" value="UniProtKB-UniRule"/>
</dbReference>
<organism evidence="10">
    <name type="scientific">Dictyoglomus thermophilum</name>
    <dbReference type="NCBI Taxonomy" id="14"/>
    <lineage>
        <taxon>Bacteria</taxon>
        <taxon>Pseudomonadati</taxon>
        <taxon>Dictyoglomota</taxon>
        <taxon>Dictyoglomia</taxon>
        <taxon>Dictyoglomales</taxon>
        <taxon>Dictyoglomaceae</taxon>
        <taxon>Dictyoglomus</taxon>
    </lineage>
</organism>
<comment type="caution">
    <text evidence="10">The sequence shown here is derived from an EMBL/GenBank/DDBJ whole genome shotgun (WGS) entry which is preliminary data.</text>
</comment>
<gene>
    <name evidence="10" type="primary">cas1b</name>
    <name evidence="9" type="synonym">cas1</name>
    <name evidence="10" type="ORF">ENU78_04775</name>
</gene>
<dbReference type="GO" id="GO:0016787">
    <property type="term" value="F:hydrolase activity"/>
    <property type="evidence" value="ECO:0007669"/>
    <property type="project" value="UniProtKB-KW"/>
</dbReference>
<keyword evidence="7 9" id="KW-0238">DNA-binding</keyword>
<evidence type="ECO:0000256" key="6">
    <source>
        <dbReference type="ARBA" id="ARBA00023118"/>
    </source>
</evidence>
<keyword evidence="1 9" id="KW-0540">Nuclease</keyword>
<name>A0A7C2H9M9_DICTH</name>
<keyword evidence="2 9" id="KW-0479">Metal-binding</keyword>
<sequence>MSESIYIFSSGELKRKHNTVYFETSDGEQKYLPIENIRDIHFFGQVTLNKEFLEFVSQKNVILHFYNYYDYYVGSYYPREHYNSGYMILKQAEHYLDYEKRLLLARKFVVGAIENIKKVLGYYISRGKESLKEKLERIEFLEESAYAEDQVEGLMGIEGNVRDIYYSCFNEITEREEFFIDERTKKPPSNNMNALISFGNSLLYTAVLSEIYKTHLDPRIGYLHTTNFRRFTLNLDIAEIFKPVIVDRVIFSLVNKGAITPRDFEEKLGGIYLKEKGRKLFVQNFEERMKVTIQYKNLGKVSYRRLIRLELYKLEKHLMGEEEYQPYISQW</sequence>
<reference evidence="10" key="1">
    <citation type="journal article" date="2020" name="mSystems">
        <title>Genome- and Community-Level Interaction Insights into Carbon Utilization and Element Cycling Functions of Hydrothermarchaeota in Hydrothermal Sediment.</title>
        <authorList>
            <person name="Zhou Z."/>
            <person name="Liu Y."/>
            <person name="Xu W."/>
            <person name="Pan J."/>
            <person name="Luo Z.H."/>
            <person name="Li M."/>
        </authorList>
    </citation>
    <scope>NUCLEOTIDE SEQUENCE [LARGE SCALE GENOMIC DNA]</scope>
    <source>
        <strain evidence="10">SpSt-70</strain>
    </source>
</reference>
<dbReference type="GO" id="GO:0004520">
    <property type="term" value="F:DNA endonuclease activity"/>
    <property type="evidence" value="ECO:0007669"/>
    <property type="project" value="InterPro"/>
</dbReference>
<dbReference type="GO" id="GO:0043571">
    <property type="term" value="P:maintenance of CRISPR repeat elements"/>
    <property type="evidence" value="ECO:0007669"/>
    <property type="project" value="UniProtKB-UniRule"/>
</dbReference>
<comment type="subunit">
    <text evidence="9">Homodimer, forms a heterotetramer with a Cas2 homodimer.</text>
</comment>
<dbReference type="RefSeq" id="WP_012546968.1">
    <property type="nucleotide sequence ID" value="NZ_VTFL01000007.1"/>
</dbReference>
<keyword evidence="4 9" id="KW-0378">Hydrolase</keyword>
<keyword evidence="3 9" id="KW-0255">Endonuclease</keyword>